<dbReference type="Proteomes" id="UP000000305">
    <property type="component" value="Unassembled WGS sequence"/>
</dbReference>
<feature type="coiled-coil region" evidence="1">
    <location>
        <begin position="124"/>
        <end position="158"/>
    </location>
</feature>
<gene>
    <name evidence="3" type="ORF">DAPPUDRAFT_279310</name>
</gene>
<keyword evidence="4" id="KW-1185">Reference proteome</keyword>
<name>E9I7B3_DAPPU</name>
<reference evidence="3 4" key="1">
    <citation type="journal article" date="2011" name="Science">
        <title>The ecoresponsive genome of Daphnia pulex.</title>
        <authorList>
            <person name="Colbourne J.K."/>
            <person name="Pfrender M.E."/>
            <person name="Gilbert D."/>
            <person name="Thomas W.K."/>
            <person name="Tucker A."/>
            <person name="Oakley T.H."/>
            <person name="Tokishita S."/>
            <person name="Aerts A."/>
            <person name="Arnold G.J."/>
            <person name="Basu M.K."/>
            <person name="Bauer D.J."/>
            <person name="Caceres C.E."/>
            <person name="Carmel L."/>
            <person name="Casola C."/>
            <person name="Choi J.H."/>
            <person name="Detter J.C."/>
            <person name="Dong Q."/>
            <person name="Dusheyko S."/>
            <person name="Eads B.D."/>
            <person name="Frohlich T."/>
            <person name="Geiler-Samerotte K.A."/>
            <person name="Gerlach D."/>
            <person name="Hatcher P."/>
            <person name="Jogdeo S."/>
            <person name="Krijgsveld J."/>
            <person name="Kriventseva E.V."/>
            <person name="Kultz D."/>
            <person name="Laforsch C."/>
            <person name="Lindquist E."/>
            <person name="Lopez J."/>
            <person name="Manak J.R."/>
            <person name="Muller J."/>
            <person name="Pangilinan J."/>
            <person name="Patwardhan R.P."/>
            <person name="Pitluck S."/>
            <person name="Pritham E.J."/>
            <person name="Rechtsteiner A."/>
            <person name="Rho M."/>
            <person name="Rogozin I.B."/>
            <person name="Sakarya O."/>
            <person name="Salamov A."/>
            <person name="Schaack S."/>
            <person name="Shapiro H."/>
            <person name="Shiga Y."/>
            <person name="Skalitzky C."/>
            <person name="Smith Z."/>
            <person name="Souvorov A."/>
            <person name="Sung W."/>
            <person name="Tang Z."/>
            <person name="Tsuchiya D."/>
            <person name="Tu H."/>
            <person name="Vos H."/>
            <person name="Wang M."/>
            <person name="Wolf Y.I."/>
            <person name="Yamagata H."/>
            <person name="Yamada T."/>
            <person name="Ye Y."/>
            <person name="Shaw J.R."/>
            <person name="Andrews J."/>
            <person name="Crease T.J."/>
            <person name="Tang H."/>
            <person name="Lucas S.M."/>
            <person name="Robertson H.M."/>
            <person name="Bork P."/>
            <person name="Koonin E.V."/>
            <person name="Zdobnov E.M."/>
            <person name="Grigoriev I.V."/>
            <person name="Lynch M."/>
            <person name="Boore J.L."/>
        </authorList>
    </citation>
    <scope>NUCLEOTIDE SEQUENCE [LARGE SCALE GENOMIC DNA]</scope>
</reference>
<feature type="non-terminal residue" evidence="3">
    <location>
        <position position="221"/>
    </location>
</feature>
<evidence type="ECO:0000313" key="4">
    <source>
        <dbReference type="Proteomes" id="UP000000305"/>
    </source>
</evidence>
<dbReference type="EMBL" id="GL737106">
    <property type="protein sequence ID" value="EFX60117.1"/>
    <property type="molecule type" value="Genomic_DNA"/>
</dbReference>
<feature type="compositionally biased region" description="Polar residues" evidence="2">
    <location>
        <begin position="49"/>
        <end position="60"/>
    </location>
</feature>
<proteinExistence type="predicted"/>
<evidence type="ECO:0000313" key="3">
    <source>
        <dbReference type="EMBL" id="EFX60117.1"/>
    </source>
</evidence>
<dbReference type="KEGG" id="dpx:DAPPUDRAFT_279310"/>
<sequence length="221" mass="24956">MPTKPATTDRRLRSQASEDDIASEVEFNIRTESDSRSNSESEDGGNETILNTSNDTNMSEQRGGGERIDLTNVEQTVRVEVTGEEERKRSAMRATANVFVPAPVPPTASLDATQMMMAMMVQFQEQARLDREQIREDRERARLDTLQLQREIAELRNARAPAPARPTHLRTGKPPQFDIENDRNKFATWRSKWGYHIKSSGIADLTGTHKAETMRAELNLA</sequence>
<accession>E9I7B3</accession>
<feature type="region of interest" description="Disordered" evidence="2">
    <location>
        <begin position="159"/>
        <end position="180"/>
    </location>
</feature>
<feature type="compositionally biased region" description="Basic and acidic residues" evidence="2">
    <location>
        <begin position="27"/>
        <end position="39"/>
    </location>
</feature>
<protein>
    <submittedName>
        <fullName evidence="3">Uncharacterized protein</fullName>
    </submittedName>
</protein>
<dbReference type="HOGENOM" id="CLU_1253353_0_0_1"/>
<evidence type="ECO:0000256" key="1">
    <source>
        <dbReference type="SAM" id="Coils"/>
    </source>
</evidence>
<keyword evidence="1" id="KW-0175">Coiled coil</keyword>
<dbReference type="AlphaFoldDB" id="E9I7B3"/>
<organism evidence="3 4">
    <name type="scientific">Daphnia pulex</name>
    <name type="common">Water flea</name>
    <dbReference type="NCBI Taxonomy" id="6669"/>
    <lineage>
        <taxon>Eukaryota</taxon>
        <taxon>Metazoa</taxon>
        <taxon>Ecdysozoa</taxon>
        <taxon>Arthropoda</taxon>
        <taxon>Crustacea</taxon>
        <taxon>Branchiopoda</taxon>
        <taxon>Diplostraca</taxon>
        <taxon>Cladocera</taxon>
        <taxon>Anomopoda</taxon>
        <taxon>Daphniidae</taxon>
        <taxon>Daphnia</taxon>
    </lineage>
</organism>
<dbReference type="InParanoid" id="E9I7B3"/>
<evidence type="ECO:0000256" key="2">
    <source>
        <dbReference type="SAM" id="MobiDB-lite"/>
    </source>
</evidence>
<feature type="region of interest" description="Disordered" evidence="2">
    <location>
        <begin position="1"/>
        <end position="65"/>
    </location>
</feature>